<dbReference type="EMBL" id="GBXM01060486">
    <property type="protein sequence ID" value="JAH48091.1"/>
    <property type="molecule type" value="Transcribed_RNA"/>
</dbReference>
<dbReference type="AlphaFoldDB" id="A0A0E9T392"/>
<accession>A0A0E9T392</accession>
<proteinExistence type="predicted"/>
<reference evidence="1" key="2">
    <citation type="journal article" date="2015" name="Fish Shellfish Immunol.">
        <title>Early steps in the European eel (Anguilla anguilla)-Vibrio vulnificus interaction in the gills: Role of the RtxA13 toxin.</title>
        <authorList>
            <person name="Callol A."/>
            <person name="Pajuelo D."/>
            <person name="Ebbesson L."/>
            <person name="Teles M."/>
            <person name="MacKenzie S."/>
            <person name="Amaro C."/>
        </authorList>
    </citation>
    <scope>NUCLEOTIDE SEQUENCE</scope>
</reference>
<evidence type="ECO:0000313" key="1">
    <source>
        <dbReference type="EMBL" id="JAH48091.1"/>
    </source>
</evidence>
<protein>
    <submittedName>
        <fullName evidence="1">Uncharacterized protein</fullName>
    </submittedName>
</protein>
<name>A0A0E9T392_ANGAN</name>
<sequence length="23" mass="2530">MGRASCLENPACIQRSLGYALYI</sequence>
<organism evidence="1">
    <name type="scientific">Anguilla anguilla</name>
    <name type="common">European freshwater eel</name>
    <name type="synonym">Muraena anguilla</name>
    <dbReference type="NCBI Taxonomy" id="7936"/>
    <lineage>
        <taxon>Eukaryota</taxon>
        <taxon>Metazoa</taxon>
        <taxon>Chordata</taxon>
        <taxon>Craniata</taxon>
        <taxon>Vertebrata</taxon>
        <taxon>Euteleostomi</taxon>
        <taxon>Actinopterygii</taxon>
        <taxon>Neopterygii</taxon>
        <taxon>Teleostei</taxon>
        <taxon>Anguilliformes</taxon>
        <taxon>Anguillidae</taxon>
        <taxon>Anguilla</taxon>
    </lineage>
</organism>
<reference evidence="1" key="1">
    <citation type="submission" date="2014-11" db="EMBL/GenBank/DDBJ databases">
        <authorList>
            <person name="Amaro Gonzalez C."/>
        </authorList>
    </citation>
    <scope>NUCLEOTIDE SEQUENCE</scope>
</reference>